<proteinExistence type="predicted"/>
<keyword evidence="1" id="KW-1133">Transmembrane helix</keyword>
<gene>
    <name evidence="2" type="ORF">D8M03_00645</name>
</gene>
<organism evidence="2 3">
    <name type="scientific">Ureibacillus endophyticus</name>
    <dbReference type="NCBI Taxonomy" id="1978490"/>
    <lineage>
        <taxon>Bacteria</taxon>
        <taxon>Bacillati</taxon>
        <taxon>Bacillota</taxon>
        <taxon>Bacilli</taxon>
        <taxon>Bacillales</taxon>
        <taxon>Caryophanaceae</taxon>
        <taxon>Ureibacillus</taxon>
    </lineage>
</organism>
<evidence type="ECO:0000313" key="3">
    <source>
        <dbReference type="Proteomes" id="UP000272238"/>
    </source>
</evidence>
<evidence type="ECO:0000313" key="2">
    <source>
        <dbReference type="EMBL" id="RKQ20092.1"/>
    </source>
</evidence>
<feature type="transmembrane region" description="Helical" evidence="1">
    <location>
        <begin position="103"/>
        <end position="125"/>
    </location>
</feature>
<dbReference type="Proteomes" id="UP000272238">
    <property type="component" value="Unassembled WGS sequence"/>
</dbReference>
<keyword evidence="1" id="KW-0472">Membrane</keyword>
<name>A0A494ZBG3_9BACL</name>
<accession>A0A494ZBG3</accession>
<sequence>MLRLSWLISIGISLLGFLIVGNLFNAKDGDFGFIGIIFVIPFLLLSMFITFRYFYVLSNNATMLSNIIGLVAGVIIIGILSYYEIDFKNNVLNSNENNYSIYINFYTFALIHSISAVIGGVWGLFSNSKEKEHTT</sequence>
<keyword evidence="3" id="KW-1185">Reference proteome</keyword>
<dbReference type="RefSeq" id="WP_121212745.1">
    <property type="nucleotide sequence ID" value="NZ_JBBYAH010000001.1"/>
</dbReference>
<dbReference type="EMBL" id="RBZN01000001">
    <property type="protein sequence ID" value="RKQ20092.1"/>
    <property type="molecule type" value="Genomic_DNA"/>
</dbReference>
<dbReference type="AlphaFoldDB" id="A0A494ZBG3"/>
<evidence type="ECO:0000256" key="1">
    <source>
        <dbReference type="SAM" id="Phobius"/>
    </source>
</evidence>
<keyword evidence="1" id="KW-0812">Transmembrane</keyword>
<feature type="transmembrane region" description="Helical" evidence="1">
    <location>
        <begin position="31"/>
        <end position="51"/>
    </location>
</feature>
<protein>
    <submittedName>
        <fullName evidence="2">Nucleoside-diphosphate sugar epimerase</fullName>
    </submittedName>
</protein>
<comment type="caution">
    <text evidence="2">The sequence shown here is derived from an EMBL/GenBank/DDBJ whole genome shotgun (WGS) entry which is preliminary data.</text>
</comment>
<feature type="transmembrane region" description="Helical" evidence="1">
    <location>
        <begin position="63"/>
        <end position="83"/>
    </location>
</feature>
<feature type="transmembrane region" description="Helical" evidence="1">
    <location>
        <begin position="7"/>
        <end position="25"/>
    </location>
</feature>
<reference evidence="2 3" key="1">
    <citation type="journal article" date="2016" name="Antonie Van Leeuwenhoek">
        <title>Lysinibacillus endophyticus sp. nov., an indole-3-acetic acid producing endophytic bacterium isolated from corn root (Zea mays cv. Xinken-5).</title>
        <authorList>
            <person name="Yu J."/>
            <person name="Guan X."/>
            <person name="Liu C."/>
            <person name="Xiang W."/>
            <person name="Yu Z."/>
            <person name="Liu X."/>
            <person name="Wang G."/>
        </authorList>
    </citation>
    <scope>NUCLEOTIDE SEQUENCE [LARGE SCALE GENOMIC DNA]</scope>
    <source>
        <strain evidence="2 3">DSM 100506</strain>
    </source>
</reference>
<dbReference type="OrthoDB" id="2617300at2"/>